<dbReference type="InterPro" id="IPR052570">
    <property type="entry name" value="FliJ"/>
</dbReference>
<evidence type="ECO:0000313" key="13">
    <source>
        <dbReference type="EMBL" id="RUO42607.1"/>
    </source>
</evidence>
<evidence type="ECO:0000256" key="7">
    <source>
        <dbReference type="ARBA" id="ARBA00022795"/>
    </source>
</evidence>
<feature type="compositionally biased region" description="Basic and acidic residues" evidence="12">
    <location>
        <begin position="115"/>
        <end position="135"/>
    </location>
</feature>
<comment type="caution">
    <text evidence="13">The sequence shown here is derived from an EMBL/GenBank/DDBJ whole genome shotgun (WGS) entry which is preliminary data.</text>
</comment>
<evidence type="ECO:0000256" key="8">
    <source>
        <dbReference type="ARBA" id="ARBA00022927"/>
    </source>
</evidence>
<protein>
    <recommendedName>
        <fullName evidence="3">Flagellar FliJ protein</fullName>
    </recommendedName>
</protein>
<dbReference type="PANTHER" id="PTHR38786:SF1">
    <property type="entry name" value="FLAGELLAR FLIJ PROTEIN"/>
    <property type="match status" value="1"/>
</dbReference>
<dbReference type="AlphaFoldDB" id="A0AA94EFD9"/>
<keyword evidence="4" id="KW-0813">Transport</keyword>
<dbReference type="GO" id="GO:0071973">
    <property type="term" value="P:bacterial-type flagellum-dependent cell motility"/>
    <property type="evidence" value="ECO:0007669"/>
    <property type="project" value="InterPro"/>
</dbReference>
<evidence type="ECO:0000256" key="11">
    <source>
        <dbReference type="SAM" id="Coils"/>
    </source>
</evidence>
<evidence type="ECO:0000256" key="1">
    <source>
        <dbReference type="ARBA" id="ARBA00004413"/>
    </source>
</evidence>
<evidence type="ECO:0000256" key="2">
    <source>
        <dbReference type="ARBA" id="ARBA00010004"/>
    </source>
</evidence>
<evidence type="ECO:0000256" key="4">
    <source>
        <dbReference type="ARBA" id="ARBA00022448"/>
    </source>
</evidence>
<keyword evidence="13" id="KW-0969">Cilium</keyword>
<sequence>MADLQQMAMLLELEQRREDEAAANYAQVQQQVDDQRSRLEGLSQYRLDYLQQLQQRGSSGIVSRQFGQYHAFVGKLDEGVEQLHRSLVKLQQVADQRRQQWLAQRRKKESIKHLITEQQKREEHQRARREQKNLDDFSSQRFIREMQLKARKPTQ</sequence>
<dbReference type="NCBIfam" id="TIGR02473">
    <property type="entry name" value="flagell_FliJ"/>
    <property type="match status" value="1"/>
</dbReference>
<proteinExistence type="inferred from homology"/>
<comment type="subcellular location">
    <subcellularLocation>
        <location evidence="1">Cell membrane</location>
        <topology evidence="1">Peripheral membrane protein</topology>
        <orientation evidence="1">Cytoplasmic side</orientation>
    </subcellularLocation>
</comment>
<evidence type="ECO:0000256" key="9">
    <source>
        <dbReference type="ARBA" id="ARBA00023136"/>
    </source>
</evidence>
<dbReference type="PANTHER" id="PTHR38786">
    <property type="entry name" value="FLAGELLAR FLIJ PROTEIN"/>
    <property type="match status" value="1"/>
</dbReference>
<reference evidence="14" key="1">
    <citation type="journal article" date="2018" name="Front. Microbiol.">
        <title>Genome-Based Analysis Reveals the Taxonomy and Diversity of the Family Idiomarinaceae.</title>
        <authorList>
            <person name="Liu Y."/>
            <person name="Lai Q."/>
            <person name="Shao Z."/>
        </authorList>
    </citation>
    <scope>NUCLEOTIDE SEQUENCE [LARGE SCALE GENOMIC DNA]</scope>
    <source>
        <strain evidence="14">SN-14</strain>
    </source>
</reference>
<keyword evidence="14" id="KW-1185">Reference proteome</keyword>
<dbReference type="InterPro" id="IPR053716">
    <property type="entry name" value="Flag_assembly_chemotaxis_eff"/>
</dbReference>
<evidence type="ECO:0000256" key="10">
    <source>
        <dbReference type="ARBA" id="ARBA00023225"/>
    </source>
</evidence>
<keyword evidence="10" id="KW-1006">Bacterial flagellum protein export</keyword>
<name>A0AA94EFD9_9GAMM</name>
<dbReference type="GO" id="GO:0009288">
    <property type="term" value="C:bacterial-type flagellum"/>
    <property type="evidence" value="ECO:0007669"/>
    <property type="project" value="InterPro"/>
</dbReference>
<dbReference type="GO" id="GO:0044781">
    <property type="term" value="P:bacterial-type flagellum organization"/>
    <property type="evidence" value="ECO:0007669"/>
    <property type="project" value="UniProtKB-KW"/>
</dbReference>
<feature type="region of interest" description="Disordered" evidence="12">
    <location>
        <begin position="115"/>
        <end position="138"/>
    </location>
</feature>
<feature type="coiled-coil region" evidence="11">
    <location>
        <begin position="11"/>
        <end position="38"/>
    </location>
</feature>
<dbReference type="GO" id="GO:0006935">
    <property type="term" value="P:chemotaxis"/>
    <property type="evidence" value="ECO:0007669"/>
    <property type="project" value="UniProtKB-KW"/>
</dbReference>
<keyword evidence="5" id="KW-1003">Cell membrane</keyword>
<evidence type="ECO:0000256" key="5">
    <source>
        <dbReference type="ARBA" id="ARBA00022475"/>
    </source>
</evidence>
<evidence type="ECO:0000256" key="6">
    <source>
        <dbReference type="ARBA" id="ARBA00022500"/>
    </source>
</evidence>
<dbReference type="Pfam" id="PF02050">
    <property type="entry name" value="FliJ"/>
    <property type="match status" value="1"/>
</dbReference>
<evidence type="ECO:0000256" key="3">
    <source>
        <dbReference type="ARBA" id="ARBA00020392"/>
    </source>
</evidence>
<keyword evidence="9" id="KW-0472">Membrane</keyword>
<dbReference type="GO" id="GO:0015031">
    <property type="term" value="P:protein transport"/>
    <property type="evidence" value="ECO:0007669"/>
    <property type="project" value="UniProtKB-KW"/>
</dbReference>
<dbReference type="EMBL" id="PIPS01000003">
    <property type="protein sequence ID" value="RUO42607.1"/>
    <property type="molecule type" value="Genomic_DNA"/>
</dbReference>
<dbReference type="Gene3D" id="1.10.287.1700">
    <property type="match status" value="1"/>
</dbReference>
<accession>A0AA94EFD9</accession>
<dbReference type="GO" id="GO:0005886">
    <property type="term" value="C:plasma membrane"/>
    <property type="evidence" value="ECO:0007669"/>
    <property type="project" value="UniProtKB-SubCell"/>
</dbReference>
<keyword evidence="13" id="KW-0282">Flagellum</keyword>
<comment type="similarity">
    <text evidence="2">Belongs to the FliJ family.</text>
</comment>
<evidence type="ECO:0000256" key="12">
    <source>
        <dbReference type="SAM" id="MobiDB-lite"/>
    </source>
</evidence>
<keyword evidence="6" id="KW-0145">Chemotaxis</keyword>
<keyword evidence="13" id="KW-0966">Cell projection</keyword>
<keyword evidence="8" id="KW-0653">Protein transport</keyword>
<organism evidence="13 14">
    <name type="scientific">Idiomarina aquatica</name>
    <dbReference type="NCBI Taxonomy" id="1327752"/>
    <lineage>
        <taxon>Bacteria</taxon>
        <taxon>Pseudomonadati</taxon>
        <taxon>Pseudomonadota</taxon>
        <taxon>Gammaproteobacteria</taxon>
        <taxon>Alteromonadales</taxon>
        <taxon>Idiomarinaceae</taxon>
        <taxon>Idiomarina</taxon>
    </lineage>
</organism>
<dbReference type="Proteomes" id="UP000286680">
    <property type="component" value="Unassembled WGS sequence"/>
</dbReference>
<evidence type="ECO:0000313" key="14">
    <source>
        <dbReference type="Proteomes" id="UP000286680"/>
    </source>
</evidence>
<dbReference type="InterPro" id="IPR012823">
    <property type="entry name" value="Flagell_FliJ"/>
</dbReference>
<gene>
    <name evidence="13" type="primary">fliJ</name>
    <name evidence="13" type="ORF">CWE23_11050</name>
</gene>
<keyword evidence="11" id="KW-0175">Coiled coil</keyword>
<keyword evidence="7" id="KW-1005">Bacterial flagellum biogenesis</keyword>
<dbReference type="RefSeq" id="WP_105307058.1">
    <property type="nucleotide sequence ID" value="NZ_PIPS01000003.1"/>
</dbReference>